<dbReference type="InterPro" id="IPR000569">
    <property type="entry name" value="HECT_dom"/>
</dbReference>
<reference evidence="8" key="2">
    <citation type="journal article" date="2022" name="Microbiol. Resour. Announc.">
        <title>Whole-Genome Sequence of Entomortierella parvispora E1425, a Mucoromycotan Fungus Associated with Burkholderiaceae-Related Endosymbiotic Bacteria.</title>
        <authorList>
            <person name="Herlambang A."/>
            <person name="Guo Y."/>
            <person name="Takashima Y."/>
            <person name="Narisawa K."/>
            <person name="Ohta H."/>
            <person name="Nishizawa T."/>
        </authorList>
    </citation>
    <scope>NUCLEOTIDE SEQUENCE</scope>
    <source>
        <strain evidence="8">E1425</strain>
    </source>
</reference>
<dbReference type="SMART" id="SM00119">
    <property type="entry name" value="HECTc"/>
    <property type="match status" value="1"/>
</dbReference>
<feature type="compositionally biased region" description="Low complexity" evidence="6">
    <location>
        <begin position="25"/>
        <end position="67"/>
    </location>
</feature>
<feature type="compositionally biased region" description="Basic and acidic residues" evidence="6">
    <location>
        <begin position="234"/>
        <end position="243"/>
    </location>
</feature>
<proteinExistence type="predicted"/>
<feature type="compositionally biased region" description="Low complexity" evidence="6">
    <location>
        <begin position="251"/>
        <end position="265"/>
    </location>
</feature>
<dbReference type="InterPro" id="IPR044611">
    <property type="entry name" value="E3A/B/C-like"/>
</dbReference>
<feature type="active site" description="Glycyl thioester intermediate" evidence="5">
    <location>
        <position position="1422"/>
    </location>
</feature>
<comment type="catalytic activity">
    <reaction evidence="1">
        <text>S-ubiquitinyl-[E2 ubiquitin-conjugating enzyme]-L-cysteine + [acceptor protein]-L-lysine = [E2 ubiquitin-conjugating enzyme]-L-cysteine + N(6)-ubiquitinyl-[acceptor protein]-L-lysine.</text>
        <dbReference type="EC" id="2.3.2.26"/>
    </reaction>
</comment>
<keyword evidence="9" id="KW-1185">Reference proteome</keyword>
<reference evidence="8" key="1">
    <citation type="submission" date="2021-11" db="EMBL/GenBank/DDBJ databases">
        <authorList>
            <person name="Herlambang A."/>
            <person name="Guo Y."/>
            <person name="Takashima Y."/>
            <person name="Nishizawa T."/>
        </authorList>
    </citation>
    <scope>NUCLEOTIDE SEQUENCE</scope>
    <source>
        <strain evidence="8">E1425</strain>
    </source>
</reference>
<feature type="compositionally biased region" description="Low complexity" evidence="6">
    <location>
        <begin position="299"/>
        <end position="327"/>
    </location>
</feature>
<dbReference type="PROSITE" id="PS50237">
    <property type="entry name" value="HECT"/>
    <property type="match status" value="1"/>
</dbReference>
<organism evidence="8 9">
    <name type="scientific">Entomortierella parvispora</name>
    <dbReference type="NCBI Taxonomy" id="205924"/>
    <lineage>
        <taxon>Eukaryota</taxon>
        <taxon>Fungi</taxon>
        <taxon>Fungi incertae sedis</taxon>
        <taxon>Mucoromycota</taxon>
        <taxon>Mortierellomycotina</taxon>
        <taxon>Mortierellomycetes</taxon>
        <taxon>Mortierellales</taxon>
        <taxon>Mortierellaceae</taxon>
        <taxon>Entomortierella</taxon>
    </lineage>
</organism>
<accession>A0A9P3LVC0</accession>
<dbReference type="InterPro" id="IPR042556">
    <property type="entry name" value="AZUL_sf"/>
</dbReference>
<feature type="domain" description="HECT" evidence="7">
    <location>
        <begin position="1111"/>
        <end position="1454"/>
    </location>
</feature>
<evidence type="ECO:0000256" key="1">
    <source>
        <dbReference type="ARBA" id="ARBA00000885"/>
    </source>
</evidence>
<dbReference type="Pfam" id="PF00632">
    <property type="entry name" value="HECT"/>
    <property type="match status" value="1"/>
</dbReference>
<dbReference type="Gene3D" id="3.90.1750.10">
    <property type="entry name" value="Hect, E3 ligase catalytic domains"/>
    <property type="match status" value="1"/>
</dbReference>
<feature type="region of interest" description="Disordered" evidence="6">
    <location>
        <begin position="490"/>
        <end position="573"/>
    </location>
</feature>
<feature type="region of interest" description="Disordered" evidence="6">
    <location>
        <begin position="299"/>
        <end position="367"/>
    </location>
</feature>
<dbReference type="Proteomes" id="UP000827284">
    <property type="component" value="Unassembled WGS sequence"/>
</dbReference>
<keyword evidence="4 5" id="KW-0833">Ubl conjugation pathway</keyword>
<dbReference type="EMBL" id="BQFW01000005">
    <property type="protein sequence ID" value="GJJ71590.1"/>
    <property type="molecule type" value="Genomic_DNA"/>
</dbReference>
<keyword evidence="3" id="KW-0808">Transferase</keyword>
<dbReference type="EC" id="2.3.2.26" evidence="2"/>
<feature type="region of interest" description="Disordered" evidence="6">
    <location>
        <begin position="654"/>
        <end position="688"/>
    </location>
</feature>
<dbReference type="GO" id="GO:0061630">
    <property type="term" value="F:ubiquitin protein ligase activity"/>
    <property type="evidence" value="ECO:0007669"/>
    <property type="project" value="UniProtKB-EC"/>
</dbReference>
<protein>
    <recommendedName>
        <fullName evidence="2">HECT-type E3 ubiquitin transferase</fullName>
        <ecNumber evidence="2">2.3.2.26</ecNumber>
    </recommendedName>
</protein>
<feature type="compositionally biased region" description="Polar residues" evidence="6">
    <location>
        <begin position="671"/>
        <end position="682"/>
    </location>
</feature>
<dbReference type="PANTHER" id="PTHR45700:SF8">
    <property type="entry name" value="HECT-TYPE E3 UBIQUITIN TRANSFERASE"/>
    <property type="match status" value="1"/>
</dbReference>
<feature type="compositionally biased region" description="Polar residues" evidence="6">
    <location>
        <begin position="12"/>
        <end position="24"/>
    </location>
</feature>
<dbReference type="Pfam" id="PF16558">
    <property type="entry name" value="AZUL"/>
    <property type="match status" value="1"/>
</dbReference>
<dbReference type="FunFam" id="3.30.2410.10:FF:000003">
    <property type="entry name" value="probable E3 ubiquitin-protein ligase HERC4 isoform X1"/>
    <property type="match status" value="1"/>
</dbReference>
<feature type="region of interest" description="Disordered" evidence="6">
    <location>
        <begin position="1"/>
        <end position="70"/>
    </location>
</feature>
<evidence type="ECO:0000313" key="9">
    <source>
        <dbReference type="Proteomes" id="UP000827284"/>
    </source>
</evidence>
<feature type="region of interest" description="Disordered" evidence="6">
    <location>
        <begin position="234"/>
        <end position="269"/>
    </location>
</feature>
<feature type="compositionally biased region" description="Polar residues" evidence="6">
    <location>
        <begin position="418"/>
        <end position="431"/>
    </location>
</feature>
<name>A0A9P3LVC0_9FUNG</name>
<evidence type="ECO:0000256" key="3">
    <source>
        <dbReference type="ARBA" id="ARBA00022679"/>
    </source>
</evidence>
<comment type="caution">
    <text evidence="8">The sequence shown here is derived from an EMBL/GenBank/DDBJ whole genome shotgun (WGS) entry which is preliminary data.</text>
</comment>
<dbReference type="GO" id="GO:0000209">
    <property type="term" value="P:protein polyubiquitination"/>
    <property type="evidence" value="ECO:0007669"/>
    <property type="project" value="InterPro"/>
</dbReference>
<gene>
    <name evidence="8" type="ORF">EMPS_03940</name>
</gene>
<evidence type="ECO:0000256" key="4">
    <source>
        <dbReference type="ARBA" id="ARBA00022786"/>
    </source>
</evidence>
<evidence type="ECO:0000313" key="8">
    <source>
        <dbReference type="EMBL" id="GJJ71590.1"/>
    </source>
</evidence>
<dbReference type="PANTHER" id="PTHR45700">
    <property type="entry name" value="UBIQUITIN-PROTEIN LIGASE E3C"/>
    <property type="match status" value="1"/>
</dbReference>
<evidence type="ECO:0000259" key="7">
    <source>
        <dbReference type="PROSITE" id="PS50237"/>
    </source>
</evidence>
<dbReference type="InterPro" id="IPR032353">
    <property type="entry name" value="AZUL"/>
</dbReference>
<evidence type="ECO:0000256" key="2">
    <source>
        <dbReference type="ARBA" id="ARBA00012485"/>
    </source>
</evidence>
<dbReference type="CDD" id="cd00078">
    <property type="entry name" value="HECTc"/>
    <property type="match status" value="1"/>
</dbReference>
<dbReference type="InterPro" id="IPR035983">
    <property type="entry name" value="Hect_E3_ubiquitin_ligase"/>
</dbReference>
<evidence type="ECO:0000256" key="5">
    <source>
        <dbReference type="PROSITE-ProRule" id="PRU00104"/>
    </source>
</evidence>
<dbReference type="OrthoDB" id="8068875at2759"/>
<dbReference type="Gene3D" id="3.30.2160.10">
    <property type="entry name" value="Hect, E3 ligase catalytic domain"/>
    <property type="match status" value="1"/>
</dbReference>
<feature type="compositionally biased region" description="Polar residues" evidence="6">
    <location>
        <begin position="561"/>
        <end position="572"/>
    </location>
</feature>
<dbReference type="Gene3D" id="6.10.130.10">
    <property type="entry name" value="Ubiquitin-protein ligase E3A, N-terminal zinc-binding domain (AZUL)"/>
    <property type="match status" value="1"/>
</dbReference>
<dbReference type="Gene3D" id="3.30.2410.10">
    <property type="entry name" value="Hect, E3 ligase catalytic domain"/>
    <property type="match status" value="1"/>
</dbReference>
<sequence length="1454" mass="161311">MSSPVSAFLTGLEQQDPTLGQSVTSSPIPAAPSCSHSPSHLSIHARESPSPSRQRQRTQSSRPPSKQLTPSVQLALADPALAKSLSSSPAPSRVGSEADDQTHAKKNFELNVRRYYYQLTVGCQKSQCLNRLCRSCPASPKMSKDAAAILSVQLAARPRLFFCNNCPLDPAIPTTDSPLSGELGGCPLNLSTSIHTRQRTTSGLGGNTKHTTSVRSSPVIKCAVDDFNWTKDNRTYEPSERSEQGVSFPKSRALSSLKSTPSSSSDTCRTPVIADTEHHAVAGMPLFRSLLSVSPFSDMFSSSKSASHGMGSGDSRTTRRSFSNNSTQDTPSRPRNARNMLGDHGTSKKKPQPRSFSPPATSQRHRMTDMMDRVHTWRSKTTVGVPTSLYSEEAVGLGLTSRSLQSRDFLDLSQYYRSASDSQRSTSNDHTPLQHRWRGKTTESHTPCITPRLGSTYDPDSDDDSVSSLEHGEHFYSASSIQGTKSELADIQPSPMSHTPSFSPVDLSGASSSRLLSEQERPPPLIRTTLRRRDSADSVESGTASFIDQPGQPLTLDSRLGKQNMTYSSSSPLMLKRRSSFSNQEQTDFALPYLNLTLLRQAIVTYNASTTDTPPRVVSSSDLLLKPIPTVARRNTVDSLERLLGTAGHLDVDSEVSRSGVNPEDSEKNTMPETTASNSSKGSAREVALTPGEEELQLGFCNSPAKPQTNESGVQLEYRSRSGSIELLSCPEEFEPSPPVGEMNQLKSPAQRTYSAAWYSSLSSTEGDSTFLLDSLRSVFASASALGSSFLIKDKEAGIQGSSHESPSVDNSGVGGIDLEALRECYEMMIELKPRTIFAVQVTNSMEMLLARLELELEQLGGHKVWSDEEMRALIVLLMNPFLFEQPYQESLLRRILLIFTSLPDATILCNWLSWLDEEGMAQLVTLFKMYLSAHFTPRPAGSTHPAICAVQALDILYRANMIGTKREQERRRRSDSANPPVSAAISYKYFYSGVMEALKFKDEYLIWRKNWGQPESKRQFSYFDYPFLMSPTSKSHIINLDSLTQMAAYYEDACVRHALADHAQRLLPEAGTPSAREFQKGIRAGSSPYLVLELTRARLVEEAFEQITRKHADLKKPLKVAFVDVGEEGMDQGGVTKEFFQIMVERVFDSQFGLFKELDEGRCWWFEGQLDGSCPLDVSGKEKEMRLVEYELVGILVGLALYNGVILGVRFPSVTYRKLLGWEIDLDSFTESFPALGRGLGQMLSWSDGDVYDVFMRSFEISYEHLSQVTTLPLIPNGEDVPVTNENRSMYVDAYIHHYVHEHIDQEFEAFQRGFDKICGGEALKLLRPEELELLLCGNPELDMYDLEASCLYDDGYSSNHTLIKEFWDLVHNELSPEQHKKLLAFVTGSDRVPIRGLKDLTFVIQRNGPDSDRLPTALTCFSRLLLPEFSGKEKLKERLITAIENANGFGLV</sequence>
<evidence type="ECO:0000256" key="6">
    <source>
        <dbReference type="SAM" id="MobiDB-lite"/>
    </source>
</evidence>
<feature type="region of interest" description="Disordered" evidence="6">
    <location>
        <begin position="418"/>
        <end position="468"/>
    </location>
</feature>
<dbReference type="SUPFAM" id="SSF56204">
    <property type="entry name" value="Hect, E3 ligase catalytic domain"/>
    <property type="match status" value="1"/>
</dbReference>